<dbReference type="RefSeq" id="XP_035786762.1">
    <property type="nucleotide sequence ID" value="XM_035930869.1"/>
</dbReference>
<accession>A0A182FZF3</accession>
<dbReference type="RefSeq" id="XP_035786754.1">
    <property type="nucleotide sequence ID" value="XM_035930861.1"/>
</dbReference>
<keyword evidence="1" id="KW-0479">Metal-binding</keyword>
<keyword evidence="7" id="KW-1185">Reference proteome</keyword>
<dbReference type="OrthoDB" id="7740506at2759"/>
<dbReference type="GO" id="GO:0005634">
    <property type="term" value="C:nucleus"/>
    <property type="evidence" value="ECO:0007669"/>
    <property type="project" value="TreeGrafter"/>
</dbReference>
<dbReference type="AlphaFoldDB" id="A0A182FZF3"/>
<dbReference type="RefSeq" id="XP_035786759.1">
    <property type="nucleotide sequence ID" value="XM_035930866.1"/>
</dbReference>
<dbReference type="VEuPathDB" id="VectorBase:AALB014969"/>
<protein>
    <submittedName>
        <fullName evidence="6">Uncharacterized protein</fullName>
    </submittedName>
</protein>
<dbReference type="KEGG" id="aali:118463916"/>
<dbReference type="Gene3D" id="3.30.160.60">
    <property type="entry name" value="Classic Zinc Finger"/>
    <property type="match status" value="1"/>
</dbReference>
<evidence type="ECO:0000256" key="3">
    <source>
        <dbReference type="ARBA" id="ARBA00022771"/>
    </source>
</evidence>
<reference evidence="6 7" key="1">
    <citation type="journal article" date="2017" name="G3 (Bethesda)">
        <title>The Physical Genome Mapping of Anopheles albimanus Corrected Scaffold Misassemblies and Identified Interarm Rearrangements in Genus Anopheles.</title>
        <authorList>
            <person name="Artemov G.N."/>
            <person name="Peery A.N."/>
            <person name="Jiang X."/>
            <person name="Tu Z."/>
            <person name="Stegniy V.N."/>
            <person name="Sharakhova M.V."/>
            <person name="Sharakhov I.V."/>
        </authorList>
    </citation>
    <scope>NUCLEOTIDE SEQUENCE [LARGE SCALE GENOMIC DNA]</scope>
    <source>
        <strain evidence="6 7">ALBI9_A</strain>
    </source>
</reference>
<dbReference type="PANTHER" id="PTHR24403">
    <property type="entry name" value="ZINC FINGER PROTEIN"/>
    <property type="match status" value="1"/>
</dbReference>
<evidence type="ECO:0000256" key="1">
    <source>
        <dbReference type="ARBA" id="ARBA00022723"/>
    </source>
</evidence>
<dbReference type="GO" id="GO:0008270">
    <property type="term" value="F:zinc ion binding"/>
    <property type="evidence" value="ECO:0007669"/>
    <property type="project" value="UniProtKB-KW"/>
</dbReference>
<keyword evidence="3" id="KW-0863">Zinc-finger</keyword>
<evidence type="ECO:0000313" key="7">
    <source>
        <dbReference type="Proteomes" id="UP000069272"/>
    </source>
</evidence>
<feature type="compositionally biased region" description="Basic and acidic residues" evidence="5">
    <location>
        <begin position="133"/>
        <end position="144"/>
    </location>
</feature>
<feature type="compositionally biased region" description="Basic residues" evidence="5">
    <location>
        <begin position="179"/>
        <end position="193"/>
    </location>
</feature>
<dbReference type="SMART" id="SM00355">
    <property type="entry name" value="ZnF_C2H2"/>
    <property type="match status" value="8"/>
</dbReference>
<dbReference type="RefSeq" id="XP_035786757.1">
    <property type="nucleotide sequence ID" value="XM_035930864.1"/>
</dbReference>
<feature type="region of interest" description="Disordered" evidence="5">
    <location>
        <begin position="129"/>
        <end position="205"/>
    </location>
</feature>
<dbReference type="RefSeq" id="XP_035786756.1">
    <property type="nucleotide sequence ID" value="XM_035930863.1"/>
</dbReference>
<evidence type="ECO:0000256" key="5">
    <source>
        <dbReference type="SAM" id="MobiDB-lite"/>
    </source>
</evidence>
<reference evidence="6" key="2">
    <citation type="submission" date="2022-08" db="UniProtKB">
        <authorList>
            <consortium name="EnsemblMetazoa"/>
        </authorList>
    </citation>
    <scope>IDENTIFICATION</scope>
    <source>
        <strain evidence="6">STECLA/ALBI9_A</strain>
    </source>
</reference>
<dbReference type="VEuPathDB" id="VectorBase:AALB20_036627"/>
<dbReference type="PANTHER" id="PTHR24403:SF67">
    <property type="entry name" value="FI01116P-RELATED"/>
    <property type="match status" value="1"/>
</dbReference>
<dbReference type="GO" id="GO:0045944">
    <property type="term" value="P:positive regulation of transcription by RNA polymerase II"/>
    <property type="evidence" value="ECO:0007669"/>
    <property type="project" value="TreeGrafter"/>
</dbReference>
<evidence type="ECO:0000313" key="6">
    <source>
        <dbReference type="EnsemblMetazoa" id="AALB014969-PA"/>
    </source>
</evidence>
<dbReference type="RefSeq" id="XP_035786758.1">
    <property type="nucleotide sequence ID" value="XM_035930865.1"/>
</dbReference>
<keyword evidence="4" id="KW-0862">Zinc</keyword>
<sequence length="940" mass="108151">MEREETIQDLHKMVERKLKLVQSQGTKLCKTSQRKLNLLNSLFVKSKRLKWDTLNQARDEIRKLASEIDFANDLEEKRASSSSNKITKRRQSTNLRVVLTRISIEDLPISKRTRSKSIDVRPEWAVSYTSDTETDKDIENDRPGVKQAVKRRNSKSATEQQQTHCTPEVTSTTTSLESKKRKGTDKKIKKSVLVRKSESRSVNQKKKCKRNVLYDSDTEDHVPEVSRLPCKRAESKAIINIYPDIPNDNSDIHCQSNFIMKCCLCPYRGVNMVEHYVCKHPQREVFVSRISPHQSKMIRKCPIPKHTSQTAVPAAKAVHRFCHFCEKDQHLTVQEWIKHVAEHTGEYEFNGTEKKPHQGIFFRNNHVFAYLCERCNYVQTRLSSMEHHLEKQHPSKNNDALKNIEYIRFSVVEKRIALRKRSNANSLITSNARIGIRKEAIIWTNQPMKPNTREDGYDSSCSTDTLSMIVSDDETTTISLKSDKSPRVEHAVLANDEVPVCLESIDKRREHSDVSASINPIVSTVASVSSVPVTPIVPIMPIVRSGKKPNIKKSIMPVEVTDEELLCRAHNKCSEQQQINAIPGNQCREKQYVDSRPISVVISERVMNYKDNMYGVSNETVIPSVDEQVNTDMNVNRLADMDRYWSEREVNGIPKPWILGSSQKMALFYGSMMKTESLVAFYKCMDHACDFSTQNDKAMEQHLLYHDFSKSYKSEIMQWLECCYCAFFANNPKELVEHLQSVHGDCGYQCNRCFYRSREASALAVHQSLFHSDAEEQRNRILQCTKRVKNYNSSDQGLIIRNMVKTVPLLVCNACPSGKFYGLLSFKDHIESHTFDFTTCNFCREFCGKMEFINHLQSIHGIYLFQCVYCQFGTYNSSWIEQHVSVHHPESIFCYHVRNAVSIHLVAGLDLNQVLACVGSDCELLLAFSFCFRARHWNPM</sequence>
<dbReference type="PROSITE" id="PS50157">
    <property type="entry name" value="ZINC_FINGER_C2H2_2"/>
    <property type="match status" value="1"/>
</dbReference>
<dbReference type="RefSeq" id="XP_035786761.1">
    <property type="nucleotide sequence ID" value="XM_035930868.1"/>
</dbReference>
<dbReference type="EnsemblMetazoa" id="AALB014969-RA">
    <property type="protein sequence ID" value="AALB014969-PA"/>
    <property type="gene ID" value="AALB014969"/>
</dbReference>
<evidence type="ECO:0000256" key="2">
    <source>
        <dbReference type="ARBA" id="ARBA00022737"/>
    </source>
</evidence>
<dbReference type="RefSeq" id="XP_035786755.1">
    <property type="nucleotide sequence ID" value="XM_035930862.1"/>
</dbReference>
<feature type="compositionally biased region" description="Polar residues" evidence="5">
    <location>
        <begin position="155"/>
        <end position="176"/>
    </location>
</feature>
<evidence type="ECO:0000256" key="4">
    <source>
        <dbReference type="ARBA" id="ARBA00022833"/>
    </source>
</evidence>
<dbReference type="Proteomes" id="UP000069272">
    <property type="component" value="Chromosome 3R"/>
</dbReference>
<dbReference type="RefSeq" id="XP_035786760.1">
    <property type="nucleotide sequence ID" value="XM_035930867.1"/>
</dbReference>
<dbReference type="InterPro" id="IPR013087">
    <property type="entry name" value="Znf_C2H2_type"/>
</dbReference>
<organism evidence="6 7">
    <name type="scientific">Anopheles albimanus</name>
    <name type="common">New world malaria mosquito</name>
    <dbReference type="NCBI Taxonomy" id="7167"/>
    <lineage>
        <taxon>Eukaryota</taxon>
        <taxon>Metazoa</taxon>
        <taxon>Ecdysozoa</taxon>
        <taxon>Arthropoda</taxon>
        <taxon>Hexapoda</taxon>
        <taxon>Insecta</taxon>
        <taxon>Pterygota</taxon>
        <taxon>Neoptera</taxon>
        <taxon>Endopterygota</taxon>
        <taxon>Diptera</taxon>
        <taxon>Nematocera</taxon>
        <taxon>Culicoidea</taxon>
        <taxon>Culicidae</taxon>
        <taxon>Anophelinae</taxon>
        <taxon>Anopheles</taxon>
    </lineage>
</organism>
<dbReference type="RefSeq" id="XP_035786753.1">
    <property type="nucleotide sequence ID" value="XM_035930860.1"/>
</dbReference>
<name>A0A182FZF3_ANOAL</name>
<dbReference type="InterPro" id="IPR050688">
    <property type="entry name" value="Zinc_finger/UBP_domain"/>
</dbReference>
<dbReference type="STRING" id="7167.A0A182FZF3"/>
<dbReference type="GeneID" id="118463916"/>
<keyword evidence="2" id="KW-0677">Repeat</keyword>
<proteinExistence type="predicted"/>